<evidence type="ECO:0000313" key="1">
    <source>
        <dbReference type="EMBL" id="GAA4784598.1"/>
    </source>
</evidence>
<evidence type="ECO:0000313" key="2">
    <source>
        <dbReference type="Proteomes" id="UP001501411"/>
    </source>
</evidence>
<comment type="caution">
    <text evidence="1">The sequence shown here is derived from an EMBL/GenBank/DDBJ whole genome shotgun (WGS) entry which is preliminary data.</text>
</comment>
<organism evidence="1 2">
    <name type="scientific">Olivibacter ginsenosidimutans</name>
    <dbReference type="NCBI Taxonomy" id="1176537"/>
    <lineage>
        <taxon>Bacteria</taxon>
        <taxon>Pseudomonadati</taxon>
        <taxon>Bacteroidota</taxon>
        <taxon>Sphingobacteriia</taxon>
        <taxon>Sphingobacteriales</taxon>
        <taxon>Sphingobacteriaceae</taxon>
        <taxon>Olivibacter</taxon>
    </lineage>
</organism>
<reference evidence="2" key="1">
    <citation type="journal article" date="2019" name="Int. J. Syst. Evol. Microbiol.">
        <title>The Global Catalogue of Microorganisms (GCM) 10K type strain sequencing project: providing services to taxonomists for standard genome sequencing and annotation.</title>
        <authorList>
            <consortium name="The Broad Institute Genomics Platform"/>
            <consortium name="The Broad Institute Genome Sequencing Center for Infectious Disease"/>
            <person name="Wu L."/>
            <person name="Ma J."/>
        </authorList>
    </citation>
    <scope>NUCLEOTIDE SEQUENCE [LARGE SCALE GENOMIC DNA]</scope>
    <source>
        <strain evidence="2">JCM 18200</strain>
    </source>
</reference>
<sequence>MSEFETKYHEVVLITKDTSITEVFASPVISNFVNKDGQFKVGDSLNILTEDRWILVSPDNNNRIDYAKSFERTDSIKGVFVRSYKNGGFKNPRCNSCSCFTEK</sequence>
<dbReference type="EMBL" id="BAABIQ010000005">
    <property type="protein sequence ID" value="GAA4784598.1"/>
    <property type="molecule type" value="Genomic_DNA"/>
</dbReference>
<gene>
    <name evidence="1" type="ORF">GCM10023231_10400</name>
</gene>
<proteinExistence type="predicted"/>
<keyword evidence="2" id="KW-1185">Reference proteome</keyword>
<name>A0ABP9AT32_9SPHI</name>
<protein>
    <submittedName>
        <fullName evidence="1">Uncharacterized protein</fullName>
    </submittedName>
</protein>
<accession>A0ABP9AT32</accession>
<dbReference type="Proteomes" id="UP001501411">
    <property type="component" value="Unassembled WGS sequence"/>
</dbReference>